<sequence length="96" mass="10856">MRRIDAVYIGLGVLAAGGLLYLLLGLFGLSRIDAGLWSQLLLVVGLVAWVGSYVFRVFGRKMTFNTQMRDYKEAVLQKRREEQQSRTRGEPPKPGR</sequence>
<feature type="transmembrane region" description="Helical" evidence="1">
    <location>
        <begin position="36"/>
        <end position="59"/>
    </location>
</feature>
<dbReference type="InterPro" id="IPR021562">
    <property type="entry name" value="DUF3007"/>
</dbReference>
<organism evidence="2 3">
    <name type="scientific">Gloeobacter morelensis MG652769</name>
    <dbReference type="NCBI Taxonomy" id="2781736"/>
    <lineage>
        <taxon>Bacteria</taxon>
        <taxon>Bacillati</taxon>
        <taxon>Cyanobacteriota</taxon>
        <taxon>Cyanophyceae</taxon>
        <taxon>Gloeobacterales</taxon>
        <taxon>Gloeobacteraceae</taxon>
        <taxon>Gloeobacter</taxon>
        <taxon>Gloeobacter morelensis</taxon>
    </lineage>
</organism>
<feature type="transmembrane region" description="Helical" evidence="1">
    <location>
        <begin position="7"/>
        <end position="30"/>
    </location>
</feature>
<keyword evidence="1" id="KW-0812">Transmembrane</keyword>
<accession>A0ABY3PNA7</accession>
<dbReference type="EMBL" id="CP063845">
    <property type="protein sequence ID" value="UFP95100.1"/>
    <property type="molecule type" value="Genomic_DNA"/>
</dbReference>
<proteinExistence type="predicted"/>
<dbReference type="Pfam" id="PF11460">
    <property type="entry name" value="DUF3007"/>
    <property type="match status" value="1"/>
</dbReference>
<dbReference type="PANTHER" id="PTHR35734:SF1">
    <property type="entry name" value="OS01G0805200 PROTEIN"/>
    <property type="match status" value="1"/>
</dbReference>
<gene>
    <name evidence="2" type="ORF">ISF26_02280</name>
</gene>
<evidence type="ECO:0000256" key="1">
    <source>
        <dbReference type="SAM" id="Phobius"/>
    </source>
</evidence>
<reference evidence="2 3" key="1">
    <citation type="journal article" date="2021" name="Genome Biol. Evol.">
        <title>Complete Genome Sequencing of a Novel Gloeobacter Species from a Waterfall Cave in Mexico.</title>
        <authorList>
            <person name="Saw J.H."/>
            <person name="Cardona T."/>
            <person name="Montejano G."/>
        </authorList>
    </citation>
    <scope>NUCLEOTIDE SEQUENCE [LARGE SCALE GENOMIC DNA]</scope>
    <source>
        <strain evidence="2">MG652769</strain>
    </source>
</reference>
<dbReference type="RefSeq" id="WP_230842269.1">
    <property type="nucleotide sequence ID" value="NZ_CP063845.1"/>
</dbReference>
<keyword evidence="1" id="KW-1133">Transmembrane helix</keyword>
<protein>
    <submittedName>
        <fullName evidence="2">DUF3007 family protein</fullName>
    </submittedName>
</protein>
<name>A0ABY3PNA7_9CYAN</name>
<keyword evidence="1" id="KW-0472">Membrane</keyword>
<dbReference type="Proteomes" id="UP001054846">
    <property type="component" value="Chromosome"/>
</dbReference>
<keyword evidence="3" id="KW-1185">Reference proteome</keyword>
<dbReference type="PANTHER" id="PTHR35734">
    <property type="entry name" value="OS01G0805200 PROTEIN"/>
    <property type="match status" value="1"/>
</dbReference>
<evidence type="ECO:0000313" key="2">
    <source>
        <dbReference type="EMBL" id="UFP95100.1"/>
    </source>
</evidence>
<evidence type="ECO:0000313" key="3">
    <source>
        <dbReference type="Proteomes" id="UP001054846"/>
    </source>
</evidence>